<dbReference type="OrthoDB" id="5379838at2"/>
<feature type="signal peptide" evidence="2">
    <location>
        <begin position="1"/>
        <end position="19"/>
    </location>
</feature>
<evidence type="ECO:0000256" key="2">
    <source>
        <dbReference type="SAM" id="SignalP"/>
    </source>
</evidence>
<name>A0A511TGZ5_MYXFU</name>
<keyword evidence="1 2" id="KW-0732">Signal</keyword>
<dbReference type="EMBL" id="FOIB01000006">
    <property type="protein sequence ID" value="SEU19667.1"/>
    <property type="molecule type" value="Genomic_DNA"/>
</dbReference>
<dbReference type="Proteomes" id="UP000321514">
    <property type="component" value="Unassembled WGS sequence"/>
</dbReference>
<reference evidence="4 5" key="1">
    <citation type="submission" date="2016-10" db="EMBL/GenBank/DDBJ databases">
        <authorList>
            <person name="Varghese N."/>
            <person name="Submissions S."/>
        </authorList>
    </citation>
    <scope>NUCLEOTIDE SEQUENCE [LARGE SCALE GENOMIC DNA]</scope>
    <source>
        <strain evidence="4 5">DSM 16525</strain>
    </source>
</reference>
<dbReference type="AlphaFoldDB" id="A0A511TGZ5"/>
<sequence length="310" mass="31666">MKSVRSGVLACLVVLGVVAACGKDSAPRPVEPPDASVPEACDGGGVVACAGACVNTGVDPAHCGACDNACASEEVCEEGACVAVCRIDGQQVASGTVNPANACEVCLPATSTARWSARRSIPLLVGGGDLTAQGWTVVSEGPSTLSYGADHVRLATSTITGERSSGRLLITREDAFDGTRPFRLEVTLQVETVNRHNTLDSGAAILGGITPPFGTAVERSKMVYLDSAAIGWADETQSAAFPVVDGAYHVYEFAVDAAKVATVSVDGVAKLTRNNFTSNGTLAIGDQTEDPGVDGAMRIKSVDLLCPPGP</sequence>
<gene>
    <name evidence="3" type="ORF">MFU01_84860</name>
    <name evidence="4" type="ORF">SAMN05443572_10638</name>
</gene>
<dbReference type="InterPro" id="IPR006969">
    <property type="entry name" value="Stig-like"/>
</dbReference>
<evidence type="ECO:0000256" key="1">
    <source>
        <dbReference type="ARBA" id="ARBA00022729"/>
    </source>
</evidence>
<dbReference type="Proteomes" id="UP000183760">
    <property type="component" value="Unassembled WGS sequence"/>
</dbReference>
<organism evidence="3 6">
    <name type="scientific">Myxococcus fulvus</name>
    <dbReference type="NCBI Taxonomy" id="33"/>
    <lineage>
        <taxon>Bacteria</taxon>
        <taxon>Pseudomonadati</taxon>
        <taxon>Myxococcota</taxon>
        <taxon>Myxococcia</taxon>
        <taxon>Myxococcales</taxon>
        <taxon>Cystobacterineae</taxon>
        <taxon>Myxococcaceae</taxon>
        <taxon>Myxococcus</taxon>
    </lineage>
</organism>
<protein>
    <submittedName>
        <fullName evidence="4">Stigma-specific protein, Stig1</fullName>
    </submittedName>
</protein>
<dbReference type="PROSITE" id="PS51257">
    <property type="entry name" value="PROKAR_LIPOPROTEIN"/>
    <property type="match status" value="1"/>
</dbReference>
<accession>A0A511TGZ5</accession>
<evidence type="ECO:0000313" key="4">
    <source>
        <dbReference type="EMBL" id="SEU19667.1"/>
    </source>
</evidence>
<dbReference type="EMBL" id="BJXR01000081">
    <property type="protein sequence ID" value="GEN13449.1"/>
    <property type="molecule type" value="Genomic_DNA"/>
</dbReference>
<comment type="caution">
    <text evidence="3">The sequence shown here is derived from an EMBL/GenBank/DDBJ whole genome shotgun (WGS) entry which is preliminary data.</text>
</comment>
<reference evidence="3 6" key="2">
    <citation type="submission" date="2019-07" db="EMBL/GenBank/DDBJ databases">
        <title>Whole genome shotgun sequence of Myxococcus fulvus NBRC 100333.</title>
        <authorList>
            <person name="Hosoyama A."/>
            <person name="Uohara A."/>
            <person name="Ohji S."/>
            <person name="Ichikawa N."/>
        </authorList>
    </citation>
    <scope>NUCLEOTIDE SEQUENCE [LARGE SCALE GENOMIC DNA]</scope>
    <source>
        <strain evidence="3 6">NBRC 100333</strain>
    </source>
</reference>
<proteinExistence type="predicted"/>
<dbReference type="Pfam" id="PF04885">
    <property type="entry name" value="Stig1"/>
    <property type="match status" value="1"/>
</dbReference>
<feature type="chain" id="PRO_5022780354" evidence="2">
    <location>
        <begin position="20"/>
        <end position="310"/>
    </location>
</feature>
<evidence type="ECO:0000313" key="6">
    <source>
        <dbReference type="Proteomes" id="UP000321514"/>
    </source>
</evidence>
<evidence type="ECO:0000313" key="5">
    <source>
        <dbReference type="Proteomes" id="UP000183760"/>
    </source>
</evidence>
<keyword evidence="5" id="KW-1185">Reference proteome</keyword>
<dbReference type="RefSeq" id="WP_074956607.1">
    <property type="nucleotide sequence ID" value="NZ_BJXR01000081.1"/>
</dbReference>
<evidence type="ECO:0000313" key="3">
    <source>
        <dbReference type="EMBL" id="GEN13449.1"/>
    </source>
</evidence>